<dbReference type="Gene3D" id="1.20.1740.10">
    <property type="entry name" value="Amino acid/polyamine transporter I"/>
    <property type="match status" value="1"/>
</dbReference>
<dbReference type="Proteomes" id="UP000011083">
    <property type="component" value="Unassembled WGS sequence"/>
</dbReference>
<dbReference type="PANTHER" id="PTHR43243">
    <property type="entry name" value="INNER MEMBRANE TRANSPORTER YGJI-RELATED"/>
    <property type="match status" value="1"/>
</dbReference>
<dbReference type="InterPro" id="IPR002293">
    <property type="entry name" value="AA/rel_permease1"/>
</dbReference>
<dbReference type="OrthoDB" id="1718410at2759"/>
<sequence length="685" mass="75536">MSHHASSSTDYSINGNDFRVGSPAVLYSSDVDVDASFSDVGSGEENTALHSLLGRASRKKKKVPLDHGRERSMSSLGMPEQYKGDWKEIEVPPLAPEEPEGDEHGGFMSKIPCWPKKKSMTEEEKIEAHKLGQWRATSIAGNDITSSCLYVAGIATMAGGKFAPISLLIVAIVLYLFRGVYTEVGSALPMNGGSYTCLLNTTTKLIGSVAACLTMLSYTATAVVSAQSAMSYFSYGLYDGFSVYWGTIIILGIFAALNLCGLSESANVALLIFIAHIFTLTLLCATAFAYMAQDWSTLVDNWSTPPINNVVSDIYFGYCSGLLGVTGFETSANYIEEQKDGVFPKTLRNMWIAVAIFNPLLGLLSLGTVSIPQIVANSNYVLAEVGGVTGGQWLNILVSADATLVLCGSVLTSCLPQFLLYKNPLTGTEPIIIIGFFCITSSLFIIVDGAVETLAGVYAISFLSVMGLFAIGNILLKYKRDRLPRDEKVSWISVLLGLGFMIAGWIGNVIYNPDNIKYFAIYFSVTLSIVLVMFTRTRILKVVLYFLANTFLDRYIGKWIRSQVRKINKQHVVFFAKSDDLEMLNKAVLYVRENELTERMKICHVYRTEEEIPPRLVHHVEILDEMYPKLRIDLVTVHAEGFTARVVHTLAEKLHVPQNFMFISCPGENFPEKIAKYGGMRIVTH</sequence>
<name>L8GLT8_ACACF</name>
<evidence type="ECO:0000256" key="5">
    <source>
        <dbReference type="SAM" id="MobiDB-lite"/>
    </source>
</evidence>
<dbReference type="GO" id="GO:0015171">
    <property type="term" value="F:amino acid transmembrane transporter activity"/>
    <property type="evidence" value="ECO:0007669"/>
    <property type="project" value="TreeGrafter"/>
</dbReference>
<feature type="transmembrane region" description="Helical" evidence="6">
    <location>
        <begin position="516"/>
        <end position="534"/>
    </location>
</feature>
<organism evidence="7 8">
    <name type="scientific">Acanthamoeba castellanii (strain ATCC 30010 / Neff)</name>
    <dbReference type="NCBI Taxonomy" id="1257118"/>
    <lineage>
        <taxon>Eukaryota</taxon>
        <taxon>Amoebozoa</taxon>
        <taxon>Discosea</taxon>
        <taxon>Longamoebia</taxon>
        <taxon>Centramoebida</taxon>
        <taxon>Acanthamoebidae</taxon>
        <taxon>Acanthamoeba</taxon>
    </lineage>
</organism>
<feature type="compositionally biased region" description="Basic and acidic residues" evidence="5">
    <location>
        <begin position="63"/>
        <end position="72"/>
    </location>
</feature>
<evidence type="ECO:0000256" key="3">
    <source>
        <dbReference type="ARBA" id="ARBA00022989"/>
    </source>
</evidence>
<dbReference type="PANTHER" id="PTHR43243:SF11">
    <property type="entry name" value="AMINO ACID PERMEASE_ SLC12A DOMAIN-CONTAINING PROTEIN"/>
    <property type="match status" value="1"/>
</dbReference>
<feature type="transmembrane region" description="Helical" evidence="6">
    <location>
        <begin position="431"/>
        <end position="451"/>
    </location>
</feature>
<dbReference type="EMBL" id="KB008086">
    <property type="protein sequence ID" value="ELR13678.1"/>
    <property type="molecule type" value="Genomic_DNA"/>
</dbReference>
<keyword evidence="8" id="KW-1185">Reference proteome</keyword>
<dbReference type="KEGG" id="acan:ACA1_332310"/>
<dbReference type="Pfam" id="PF13520">
    <property type="entry name" value="AA_permease_2"/>
    <property type="match status" value="1"/>
</dbReference>
<dbReference type="GeneID" id="14914251"/>
<dbReference type="AlphaFoldDB" id="L8GLT8"/>
<proteinExistence type="predicted"/>
<evidence type="ECO:0000256" key="6">
    <source>
        <dbReference type="SAM" id="Phobius"/>
    </source>
</evidence>
<feature type="transmembrane region" description="Helical" evidence="6">
    <location>
        <begin position="198"/>
        <end position="221"/>
    </location>
</feature>
<dbReference type="GO" id="GO:0016020">
    <property type="term" value="C:membrane"/>
    <property type="evidence" value="ECO:0007669"/>
    <property type="project" value="UniProtKB-SubCell"/>
</dbReference>
<dbReference type="VEuPathDB" id="AmoebaDB:ACA1_332310"/>
<evidence type="ECO:0000256" key="4">
    <source>
        <dbReference type="ARBA" id="ARBA00023136"/>
    </source>
</evidence>
<protein>
    <submittedName>
        <fullName evidence="7">Amino acid permease</fullName>
    </submittedName>
</protein>
<accession>L8GLT8</accession>
<feature type="region of interest" description="Disordered" evidence="5">
    <location>
        <begin position="49"/>
        <end position="77"/>
    </location>
</feature>
<feature type="transmembrane region" description="Helical" evidence="6">
    <location>
        <begin position="457"/>
        <end position="476"/>
    </location>
</feature>
<feature type="transmembrane region" description="Helical" evidence="6">
    <location>
        <begin position="488"/>
        <end position="510"/>
    </location>
</feature>
<reference evidence="7 8" key="1">
    <citation type="journal article" date="2013" name="Genome Biol.">
        <title>Genome of Acanthamoeba castellanii highlights extensive lateral gene transfer and early evolution of tyrosine kinase signaling.</title>
        <authorList>
            <person name="Clarke M."/>
            <person name="Lohan A.J."/>
            <person name="Liu B."/>
            <person name="Lagkouvardos I."/>
            <person name="Roy S."/>
            <person name="Zafar N."/>
            <person name="Bertelli C."/>
            <person name="Schilde C."/>
            <person name="Kianianmomeni A."/>
            <person name="Burglin T.R."/>
            <person name="Frech C."/>
            <person name="Turcotte B."/>
            <person name="Kopec K.O."/>
            <person name="Synnott J.M."/>
            <person name="Choo C."/>
            <person name="Paponov I."/>
            <person name="Finkler A."/>
            <person name="Soon Heng Tan C."/>
            <person name="Hutchins A.P."/>
            <person name="Weinmeier T."/>
            <person name="Rattei T."/>
            <person name="Chu J.S."/>
            <person name="Gimenez G."/>
            <person name="Irimia M."/>
            <person name="Rigden D.J."/>
            <person name="Fitzpatrick D.A."/>
            <person name="Lorenzo-Morales J."/>
            <person name="Bateman A."/>
            <person name="Chiu C.H."/>
            <person name="Tang P."/>
            <person name="Hegemann P."/>
            <person name="Fromm H."/>
            <person name="Raoult D."/>
            <person name="Greub G."/>
            <person name="Miranda-Saavedra D."/>
            <person name="Chen N."/>
            <person name="Nash P."/>
            <person name="Ginger M.L."/>
            <person name="Horn M."/>
            <person name="Schaap P."/>
            <person name="Caler L."/>
            <person name="Loftus B."/>
        </authorList>
    </citation>
    <scope>NUCLEOTIDE SEQUENCE [LARGE SCALE GENOMIC DNA]</scope>
    <source>
        <strain evidence="7 8">Neff</strain>
    </source>
</reference>
<feature type="transmembrane region" description="Helical" evidence="6">
    <location>
        <begin position="349"/>
        <end position="376"/>
    </location>
</feature>
<evidence type="ECO:0000256" key="2">
    <source>
        <dbReference type="ARBA" id="ARBA00022692"/>
    </source>
</evidence>
<feature type="transmembrane region" description="Helical" evidence="6">
    <location>
        <begin position="396"/>
        <end position="419"/>
    </location>
</feature>
<evidence type="ECO:0000256" key="1">
    <source>
        <dbReference type="ARBA" id="ARBA00004141"/>
    </source>
</evidence>
<dbReference type="RefSeq" id="XP_004335691.1">
    <property type="nucleotide sequence ID" value="XM_004335643.1"/>
</dbReference>
<evidence type="ECO:0000313" key="8">
    <source>
        <dbReference type="Proteomes" id="UP000011083"/>
    </source>
</evidence>
<feature type="transmembrane region" description="Helical" evidence="6">
    <location>
        <begin position="149"/>
        <end position="177"/>
    </location>
</feature>
<gene>
    <name evidence="7" type="ORF">ACA1_332310</name>
</gene>
<keyword evidence="3 6" id="KW-1133">Transmembrane helix</keyword>
<keyword evidence="2 6" id="KW-0812">Transmembrane</keyword>
<keyword evidence="4 6" id="KW-0472">Membrane</keyword>
<evidence type="ECO:0000313" key="7">
    <source>
        <dbReference type="EMBL" id="ELR13678.1"/>
    </source>
</evidence>
<dbReference type="OMA" id="IDFVHVC"/>
<feature type="transmembrane region" description="Helical" evidence="6">
    <location>
        <begin position="268"/>
        <end position="290"/>
    </location>
</feature>
<feature type="transmembrane region" description="Helical" evidence="6">
    <location>
        <begin position="241"/>
        <end position="261"/>
    </location>
</feature>
<comment type="subcellular location">
    <subcellularLocation>
        <location evidence="1">Membrane</location>
        <topology evidence="1">Multi-pass membrane protein</topology>
    </subcellularLocation>
</comment>